<dbReference type="EMBL" id="GBRH01191960">
    <property type="protein sequence ID" value="JAE05936.1"/>
    <property type="molecule type" value="Transcribed_RNA"/>
</dbReference>
<name>A0A0A9F709_ARUDO</name>
<protein>
    <submittedName>
        <fullName evidence="1">Uncharacterized protein</fullName>
    </submittedName>
</protein>
<sequence length="83" mass="9704">MNYMMQTMTKILVLTSLRESEDRIILREKEDGNAKKSVVLLQESVKFQLKVLEAYQTDYQVKGRPCRVIQNGRHQNCWNSLGT</sequence>
<dbReference type="AlphaFoldDB" id="A0A0A9F709"/>
<accession>A0A0A9F709</accession>
<evidence type="ECO:0000313" key="1">
    <source>
        <dbReference type="EMBL" id="JAE05936.1"/>
    </source>
</evidence>
<reference evidence="1" key="1">
    <citation type="submission" date="2014-09" db="EMBL/GenBank/DDBJ databases">
        <authorList>
            <person name="Magalhaes I.L.F."/>
            <person name="Oliveira U."/>
            <person name="Santos F.R."/>
            <person name="Vidigal T.H.D.A."/>
            <person name="Brescovit A.D."/>
            <person name="Santos A.J."/>
        </authorList>
    </citation>
    <scope>NUCLEOTIDE SEQUENCE</scope>
    <source>
        <tissue evidence="1">Shoot tissue taken approximately 20 cm above the soil surface</tissue>
    </source>
</reference>
<proteinExistence type="predicted"/>
<organism evidence="1">
    <name type="scientific">Arundo donax</name>
    <name type="common">Giant reed</name>
    <name type="synonym">Donax arundinaceus</name>
    <dbReference type="NCBI Taxonomy" id="35708"/>
    <lineage>
        <taxon>Eukaryota</taxon>
        <taxon>Viridiplantae</taxon>
        <taxon>Streptophyta</taxon>
        <taxon>Embryophyta</taxon>
        <taxon>Tracheophyta</taxon>
        <taxon>Spermatophyta</taxon>
        <taxon>Magnoliopsida</taxon>
        <taxon>Liliopsida</taxon>
        <taxon>Poales</taxon>
        <taxon>Poaceae</taxon>
        <taxon>PACMAD clade</taxon>
        <taxon>Arundinoideae</taxon>
        <taxon>Arundineae</taxon>
        <taxon>Arundo</taxon>
    </lineage>
</organism>
<reference evidence="1" key="2">
    <citation type="journal article" date="2015" name="Data Brief">
        <title>Shoot transcriptome of the giant reed, Arundo donax.</title>
        <authorList>
            <person name="Barrero R.A."/>
            <person name="Guerrero F.D."/>
            <person name="Moolhuijzen P."/>
            <person name="Goolsby J.A."/>
            <person name="Tidwell J."/>
            <person name="Bellgard S.E."/>
            <person name="Bellgard M.I."/>
        </authorList>
    </citation>
    <scope>NUCLEOTIDE SEQUENCE</scope>
    <source>
        <tissue evidence="1">Shoot tissue taken approximately 20 cm above the soil surface</tissue>
    </source>
</reference>